<evidence type="ECO:0000256" key="9">
    <source>
        <dbReference type="ARBA" id="ARBA00022989"/>
    </source>
</evidence>
<reference evidence="14 15" key="1">
    <citation type="submission" date="2022-01" db="EMBL/GenBank/DDBJ databases">
        <title>Whole genome-based taxonomy of the Shewanellaceae.</title>
        <authorList>
            <person name="Martin-Rodriguez A.J."/>
        </authorList>
    </citation>
    <scope>NUCLEOTIDE SEQUENCE [LARGE SCALE GENOMIC DNA]</scope>
    <source>
        <strain evidence="14 15">DSM 17177</strain>
    </source>
</reference>
<dbReference type="PANTHER" id="PTHR30485:SF2">
    <property type="entry name" value="BLL0597 PROTEIN"/>
    <property type="match status" value="1"/>
</dbReference>
<evidence type="ECO:0000313" key="15">
    <source>
        <dbReference type="Proteomes" id="UP001203423"/>
    </source>
</evidence>
<name>A0ABT0LBY4_9GAMM</name>
<evidence type="ECO:0000256" key="11">
    <source>
        <dbReference type="ARBA" id="ARBA00023136"/>
    </source>
</evidence>
<keyword evidence="5" id="KW-0349">Heme</keyword>
<dbReference type="InterPro" id="IPR000516">
    <property type="entry name" value="Ni-dep_Hydgase_cyt-B"/>
</dbReference>
<evidence type="ECO:0000256" key="1">
    <source>
        <dbReference type="ARBA" id="ARBA00004651"/>
    </source>
</evidence>
<dbReference type="InterPro" id="IPR016174">
    <property type="entry name" value="Di-haem_cyt_TM"/>
</dbReference>
<evidence type="ECO:0000256" key="8">
    <source>
        <dbReference type="ARBA" id="ARBA00022982"/>
    </source>
</evidence>
<dbReference type="SUPFAM" id="SSF81342">
    <property type="entry name" value="Transmembrane di-heme cytochromes"/>
    <property type="match status" value="1"/>
</dbReference>
<keyword evidence="11 12" id="KW-0472">Membrane</keyword>
<evidence type="ECO:0000259" key="13">
    <source>
        <dbReference type="Pfam" id="PF01292"/>
    </source>
</evidence>
<dbReference type="Pfam" id="PF01292">
    <property type="entry name" value="Ni_hydr_CYTB"/>
    <property type="match status" value="1"/>
</dbReference>
<keyword evidence="9 12" id="KW-1133">Transmembrane helix</keyword>
<evidence type="ECO:0000256" key="5">
    <source>
        <dbReference type="ARBA" id="ARBA00022617"/>
    </source>
</evidence>
<comment type="subcellular location">
    <subcellularLocation>
        <location evidence="1">Cell membrane</location>
        <topology evidence="1">Multi-pass membrane protein</topology>
    </subcellularLocation>
</comment>
<feature type="transmembrane region" description="Helical" evidence="12">
    <location>
        <begin position="194"/>
        <end position="216"/>
    </location>
</feature>
<evidence type="ECO:0000256" key="10">
    <source>
        <dbReference type="ARBA" id="ARBA00023004"/>
    </source>
</evidence>
<keyword evidence="7" id="KW-0479">Metal-binding</keyword>
<dbReference type="Proteomes" id="UP001203423">
    <property type="component" value="Unassembled WGS sequence"/>
</dbReference>
<keyword evidence="3" id="KW-0813">Transport</keyword>
<evidence type="ECO:0000256" key="7">
    <source>
        <dbReference type="ARBA" id="ARBA00022723"/>
    </source>
</evidence>
<comment type="similarity">
    <text evidence="2">Belongs to the HupC/HyaC/HydC family.</text>
</comment>
<sequence length="242" mass="27106">MSSRSEIQQTYTVWDLPSRIFHWVNLLLVVLLLFVGLIMLFKPELGITGLAAKIKLKELHIVIGYGFAINLAMRLLWGFIGNKFARWGTLFFNKEDLKQYINAMKNNNTPQYIGHNPFGKIAIILILLTLLIISITGLIRAGTDVYYPPFGGITQEYIAQKNVDPASIKPYDKTGVDDKKYAVLSPYKGLAGKVHLYSVYFLILLILLHVVGVVLAEIKHQPGIVSAMISGKKSLKSSDKNE</sequence>
<dbReference type="InterPro" id="IPR051542">
    <property type="entry name" value="Hydrogenase_cytochrome"/>
</dbReference>
<comment type="caution">
    <text evidence="14">The sequence shown here is derived from an EMBL/GenBank/DDBJ whole genome shotgun (WGS) entry which is preliminary data.</text>
</comment>
<dbReference type="PANTHER" id="PTHR30485">
    <property type="entry name" value="NI/FE-HYDROGENASE 1 B-TYPE CYTOCHROME SUBUNIT"/>
    <property type="match status" value="1"/>
</dbReference>
<keyword evidence="8" id="KW-0249">Electron transport</keyword>
<dbReference type="EMBL" id="JAKIKS010000037">
    <property type="protein sequence ID" value="MCL1125025.1"/>
    <property type="molecule type" value="Genomic_DNA"/>
</dbReference>
<evidence type="ECO:0000256" key="6">
    <source>
        <dbReference type="ARBA" id="ARBA00022692"/>
    </source>
</evidence>
<proteinExistence type="inferred from homology"/>
<accession>A0ABT0LBY4</accession>
<gene>
    <name evidence="14" type="ORF">L2764_11200</name>
</gene>
<feature type="domain" description="Cytochrome b561 bacterial/Ni-hydrogenase" evidence="13">
    <location>
        <begin position="13"/>
        <end position="231"/>
    </location>
</feature>
<keyword evidence="4" id="KW-1003">Cell membrane</keyword>
<keyword evidence="15" id="KW-1185">Reference proteome</keyword>
<keyword evidence="10" id="KW-0408">Iron</keyword>
<feature type="transmembrane region" description="Helical" evidence="12">
    <location>
        <begin position="118"/>
        <end position="139"/>
    </location>
</feature>
<dbReference type="InterPro" id="IPR011577">
    <property type="entry name" value="Cyt_b561_bac/Ni-Hgenase"/>
</dbReference>
<evidence type="ECO:0000256" key="2">
    <source>
        <dbReference type="ARBA" id="ARBA00008622"/>
    </source>
</evidence>
<organism evidence="14 15">
    <name type="scientific">Shewanella surugensis</name>
    <dbReference type="NCBI Taxonomy" id="212020"/>
    <lineage>
        <taxon>Bacteria</taxon>
        <taxon>Pseudomonadati</taxon>
        <taxon>Pseudomonadota</taxon>
        <taxon>Gammaproteobacteria</taxon>
        <taxon>Alteromonadales</taxon>
        <taxon>Shewanellaceae</taxon>
        <taxon>Shewanella</taxon>
    </lineage>
</organism>
<dbReference type="PRINTS" id="PR00161">
    <property type="entry name" value="NIHGNASECYTB"/>
</dbReference>
<evidence type="ECO:0000256" key="4">
    <source>
        <dbReference type="ARBA" id="ARBA00022475"/>
    </source>
</evidence>
<evidence type="ECO:0000313" key="14">
    <source>
        <dbReference type="EMBL" id="MCL1125025.1"/>
    </source>
</evidence>
<evidence type="ECO:0000256" key="12">
    <source>
        <dbReference type="SAM" id="Phobius"/>
    </source>
</evidence>
<evidence type="ECO:0000256" key="3">
    <source>
        <dbReference type="ARBA" id="ARBA00022448"/>
    </source>
</evidence>
<dbReference type="Gene3D" id="1.20.950.20">
    <property type="entry name" value="Transmembrane di-heme cytochromes, Chain C"/>
    <property type="match status" value="1"/>
</dbReference>
<feature type="transmembrane region" description="Helical" evidence="12">
    <location>
        <begin position="20"/>
        <end position="41"/>
    </location>
</feature>
<dbReference type="RefSeq" id="WP_248940299.1">
    <property type="nucleotide sequence ID" value="NZ_JAKIKS010000037.1"/>
</dbReference>
<keyword evidence="6 12" id="KW-0812">Transmembrane</keyword>
<protein>
    <submittedName>
        <fullName evidence="14">Cytochrome b/b6 domain-containing protein</fullName>
    </submittedName>
</protein>
<feature type="transmembrane region" description="Helical" evidence="12">
    <location>
        <begin position="62"/>
        <end position="80"/>
    </location>
</feature>